<dbReference type="RefSeq" id="WP_212528765.1">
    <property type="nucleotide sequence ID" value="NZ_JAGSOG010000052.1"/>
</dbReference>
<dbReference type="GO" id="GO:0022857">
    <property type="term" value="F:transmembrane transporter activity"/>
    <property type="evidence" value="ECO:0007669"/>
    <property type="project" value="InterPro"/>
</dbReference>
<evidence type="ECO:0000256" key="3">
    <source>
        <dbReference type="ARBA" id="ARBA00022475"/>
    </source>
</evidence>
<evidence type="ECO:0000313" key="9">
    <source>
        <dbReference type="EMBL" id="MBR7834245.1"/>
    </source>
</evidence>
<evidence type="ECO:0000256" key="1">
    <source>
        <dbReference type="ARBA" id="ARBA00004651"/>
    </source>
</evidence>
<evidence type="ECO:0000256" key="6">
    <source>
        <dbReference type="ARBA" id="ARBA00023136"/>
    </source>
</evidence>
<evidence type="ECO:0000313" key="10">
    <source>
        <dbReference type="Proteomes" id="UP000675781"/>
    </source>
</evidence>
<feature type="transmembrane region" description="Helical" evidence="7">
    <location>
        <begin position="275"/>
        <end position="294"/>
    </location>
</feature>
<dbReference type="Proteomes" id="UP000675781">
    <property type="component" value="Unassembled WGS sequence"/>
</dbReference>
<keyword evidence="5 7" id="KW-1133">Transmembrane helix</keyword>
<gene>
    <name evidence="9" type="ORF">KDL01_13300</name>
</gene>
<feature type="transmembrane region" description="Helical" evidence="7">
    <location>
        <begin position="436"/>
        <end position="457"/>
    </location>
</feature>
<organism evidence="9 10">
    <name type="scientific">Actinospica durhamensis</name>
    <dbReference type="NCBI Taxonomy" id="1508375"/>
    <lineage>
        <taxon>Bacteria</taxon>
        <taxon>Bacillati</taxon>
        <taxon>Actinomycetota</taxon>
        <taxon>Actinomycetes</taxon>
        <taxon>Catenulisporales</taxon>
        <taxon>Actinospicaceae</taxon>
        <taxon>Actinospica</taxon>
    </lineage>
</organism>
<dbReference type="PANTHER" id="PTHR42718">
    <property type="entry name" value="MAJOR FACILITATOR SUPERFAMILY MULTIDRUG TRANSPORTER MFSC"/>
    <property type="match status" value="1"/>
</dbReference>
<keyword evidence="3" id="KW-1003">Cell membrane</keyword>
<feature type="transmembrane region" description="Helical" evidence="7">
    <location>
        <begin position="63"/>
        <end position="81"/>
    </location>
</feature>
<feature type="transmembrane region" description="Helical" evidence="7">
    <location>
        <begin position="144"/>
        <end position="171"/>
    </location>
</feature>
<keyword evidence="10" id="KW-1185">Reference proteome</keyword>
<feature type="transmembrane region" description="Helical" evidence="7">
    <location>
        <begin position="20"/>
        <end position="43"/>
    </location>
</feature>
<dbReference type="Pfam" id="PF07690">
    <property type="entry name" value="MFS_1"/>
    <property type="match status" value="1"/>
</dbReference>
<dbReference type="InterPro" id="IPR011701">
    <property type="entry name" value="MFS"/>
</dbReference>
<reference evidence="9" key="1">
    <citation type="submission" date="2021-04" db="EMBL/GenBank/DDBJ databases">
        <title>Genome based classification of Actinospica acidithermotolerans sp. nov., an actinobacterium isolated from an Indonesian hot spring.</title>
        <authorList>
            <person name="Kusuma A.B."/>
            <person name="Putra K.E."/>
            <person name="Nafisah S."/>
            <person name="Loh J."/>
            <person name="Nouioui I."/>
            <person name="Goodfellow M."/>
        </authorList>
    </citation>
    <scope>NUCLEOTIDE SEQUENCE</scope>
    <source>
        <strain evidence="9">CSCA 57</strain>
    </source>
</reference>
<keyword evidence="6 7" id="KW-0472">Membrane</keyword>
<feature type="transmembrane region" description="Helical" evidence="7">
    <location>
        <begin position="399"/>
        <end position="424"/>
    </location>
</feature>
<dbReference type="Gene3D" id="1.20.1250.20">
    <property type="entry name" value="MFS general substrate transporter like domains"/>
    <property type="match status" value="1"/>
</dbReference>
<feature type="transmembrane region" description="Helical" evidence="7">
    <location>
        <begin position="88"/>
        <end position="107"/>
    </location>
</feature>
<evidence type="ECO:0000256" key="4">
    <source>
        <dbReference type="ARBA" id="ARBA00022692"/>
    </source>
</evidence>
<feature type="transmembrane region" description="Helical" evidence="7">
    <location>
        <begin position="177"/>
        <end position="197"/>
    </location>
</feature>
<evidence type="ECO:0000256" key="7">
    <source>
        <dbReference type="SAM" id="Phobius"/>
    </source>
</evidence>
<accession>A0A941EKQ6</accession>
<dbReference type="PANTHER" id="PTHR42718:SF46">
    <property type="entry name" value="BLR6921 PROTEIN"/>
    <property type="match status" value="1"/>
</dbReference>
<feature type="transmembrane region" description="Helical" evidence="7">
    <location>
        <begin position="239"/>
        <end position="263"/>
    </location>
</feature>
<feature type="transmembrane region" description="Helical" evidence="7">
    <location>
        <begin position="306"/>
        <end position="327"/>
    </location>
</feature>
<evidence type="ECO:0000256" key="2">
    <source>
        <dbReference type="ARBA" id="ARBA00022448"/>
    </source>
</evidence>
<comment type="subcellular location">
    <subcellularLocation>
        <location evidence="1">Cell membrane</location>
        <topology evidence="1">Multi-pass membrane protein</topology>
    </subcellularLocation>
</comment>
<sequence length="464" mass="47234">MRVLTTATIAGGEGVRGSRLWLSVVALSTLSVVSMDSLAVPIALNQAGEGLHGSIALLEWTVIAYNLGFAALVPTSCALYARHGSRRVLSAGQALLAGASVLCALAPDGAWLVAGRTVQGVAAALVVPAVLFRASRIPSPRTRGVVLPGCAGGIIELSAAAGPLVCAAVAQGEDWRWIFWLNVPPCLLALALTAVHGAEEYTGRRRTDVGSALALGIGTFALAWAVTRSAREGWADAQVLAGLAVGVVLLAYSLAGHVPMGLFRVKEFLAARIGYACACAGLYCMVLLLSWYFLAAEPQGRPLDAWLHLLPWCLGLLACAPLAETLALKVGTSLLMALGLAASALSLGLLAWDVHQGSEYSRLLFPLLLGGCGIGVALPAGQTLALVVPAKTLPNGAGVAAVGALRNIGGALGVAVVGTLPRGYASGAARSSPVELAPAIALAGAICLAGSVVYFALPSRRSPI</sequence>
<evidence type="ECO:0000259" key="8">
    <source>
        <dbReference type="PROSITE" id="PS50850"/>
    </source>
</evidence>
<feature type="transmembrane region" description="Helical" evidence="7">
    <location>
        <begin position="364"/>
        <end position="387"/>
    </location>
</feature>
<evidence type="ECO:0000256" key="5">
    <source>
        <dbReference type="ARBA" id="ARBA00022989"/>
    </source>
</evidence>
<dbReference type="InterPro" id="IPR020846">
    <property type="entry name" value="MFS_dom"/>
</dbReference>
<proteinExistence type="predicted"/>
<dbReference type="Gene3D" id="1.20.1720.10">
    <property type="entry name" value="Multidrug resistance protein D"/>
    <property type="match status" value="1"/>
</dbReference>
<dbReference type="PROSITE" id="PS50850">
    <property type="entry name" value="MFS"/>
    <property type="match status" value="1"/>
</dbReference>
<keyword evidence="2" id="KW-0813">Transport</keyword>
<comment type="caution">
    <text evidence="9">The sequence shown here is derived from an EMBL/GenBank/DDBJ whole genome shotgun (WGS) entry which is preliminary data.</text>
</comment>
<dbReference type="InterPro" id="IPR036259">
    <property type="entry name" value="MFS_trans_sf"/>
</dbReference>
<protein>
    <submittedName>
        <fullName evidence="9">MFS transporter</fullName>
    </submittedName>
</protein>
<dbReference type="EMBL" id="JAGSOG010000052">
    <property type="protein sequence ID" value="MBR7834245.1"/>
    <property type="molecule type" value="Genomic_DNA"/>
</dbReference>
<feature type="transmembrane region" description="Helical" evidence="7">
    <location>
        <begin position="334"/>
        <end position="352"/>
    </location>
</feature>
<feature type="transmembrane region" description="Helical" evidence="7">
    <location>
        <begin position="209"/>
        <end position="227"/>
    </location>
</feature>
<dbReference type="GO" id="GO:0005886">
    <property type="term" value="C:plasma membrane"/>
    <property type="evidence" value="ECO:0007669"/>
    <property type="project" value="UniProtKB-SubCell"/>
</dbReference>
<feature type="domain" description="Major facilitator superfamily (MFS) profile" evidence="8">
    <location>
        <begin position="22"/>
        <end position="462"/>
    </location>
</feature>
<dbReference type="SUPFAM" id="SSF103473">
    <property type="entry name" value="MFS general substrate transporter"/>
    <property type="match status" value="1"/>
</dbReference>
<dbReference type="AlphaFoldDB" id="A0A941EKQ6"/>
<keyword evidence="4 7" id="KW-0812">Transmembrane</keyword>
<feature type="transmembrane region" description="Helical" evidence="7">
    <location>
        <begin position="113"/>
        <end position="132"/>
    </location>
</feature>
<name>A0A941EKQ6_9ACTN</name>